<protein>
    <submittedName>
        <fullName evidence="1">Uncharacterized protein</fullName>
    </submittedName>
</protein>
<evidence type="ECO:0000313" key="1">
    <source>
        <dbReference type="EMBL" id="PIZ93885.1"/>
    </source>
</evidence>
<accession>A0A2M7V5K2</accession>
<comment type="caution">
    <text evidence="1">The sequence shown here is derived from an EMBL/GenBank/DDBJ whole genome shotgun (WGS) entry which is preliminary data.</text>
</comment>
<organism evidence="1 2">
    <name type="scientific">Candidatus Magasanikbacteria bacterium CG_4_10_14_0_2_um_filter_41_31</name>
    <dbReference type="NCBI Taxonomy" id="1974639"/>
    <lineage>
        <taxon>Bacteria</taxon>
        <taxon>Candidatus Magasanikiibacteriota</taxon>
    </lineage>
</organism>
<name>A0A2M7V5K2_9BACT</name>
<proteinExistence type="predicted"/>
<reference evidence="2" key="1">
    <citation type="submission" date="2017-09" db="EMBL/GenBank/DDBJ databases">
        <title>Depth-based differentiation of microbial function through sediment-hosted aquifers and enrichment of novel symbionts in the deep terrestrial subsurface.</title>
        <authorList>
            <person name="Probst A.J."/>
            <person name="Ladd B."/>
            <person name="Jarett J.K."/>
            <person name="Geller-Mcgrath D.E."/>
            <person name="Sieber C.M.K."/>
            <person name="Emerson J.B."/>
            <person name="Anantharaman K."/>
            <person name="Thomas B.C."/>
            <person name="Malmstrom R."/>
            <person name="Stieglmeier M."/>
            <person name="Klingl A."/>
            <person name="Woyke T."/>
            <person name="Ryan C.M."/>
            <person name="Banfield J.F."/>
        </authorList>
    </citation>
    <scope>NUCLEOTIDE SEQUENCE [LARGE SCALE GENOMIC DNA]</scope>
</reference>
<evidence type="ECO:0000313" key="2">
    <source>
        <dbReference type="Proteomes" id="UP000230078"/>
    </source>
</evidence>
<gene>
    <name evidence="1" type="ORF">COX83_00770</name>
</gene>
<sequence length="498" mass="58207">MLEEKQFEQFHTSDFIKSVEAFRALEQFFAGQTVVRFSEDPQSFPVMIRDIADIADTYTKETSEAYPFVQEKSVLEMFDMDTVTTFVKTWNAWIASYTQIPDTSSIEDQTYRVVSSADMNNFAKKCGVAPDSINFLTTQYDGFSDVVKQNISRTFGDVENSGEDMIAQIELLAGFLKVSSIQTYSTDEFKAVLAGDISTYEGPRLAATIRYMLDNDEGLALSAIAYEHLHVVDIYKKSTYTWDEAFYLTALLHAPFIHFRRLYWEFQEFWLMFYFVKAQIAGVPLTHILQDYLYQETATLLEYAEENIFLMKSLDKNKEMLPLGLDGEAIALSALYKDYMLRLGDKFNDGYRREEYIQEHVVHVKHKELWKHVLRTVLYIYSHIKSVDLIEKNRGSEPTEKEIYDNQLRHLLTWWMDEDFWQLIADFFTKPHTPPAIVPLHAVIAQIQQHESLEDPKVQDKAVRFNEFLREQGVLKEEQDIVVYNEQTTTFEWNKDIF</sequence>
<dbReference type="AlphaFoldDB" id="A0A2M7V5K2"/>
<dbReference type="Proteomes" id="UP000230078">
    <property type="component" value="Unassembled WGS sequence"/>
</dbReference>
<dbReference type="EMBL" id="PFPI01000009">
    <property type="protein sequence ID" value="PIZ93885.1"/>
    <property type="molecule type" value="Genomic_DNA"/>
</dbReference>